<dbReference type="OrthoDB" id="696781at2759"/>
<reference evidence="8 9" key="1">
    <citation type="submission" date="2020-10" db="EMBL/GenBank/DDBJ databases">
        <title>The Coptis chinensis genome and diversification of protoberbering-type alkaloids.</title>
        <authorList>
            <person name="Wang B."/>
            <person name="Shu S."/>
            <person name="Song C."/>
            <person name="Liu Y."/>
        </authorList>
    </citation>
    <scope>NUCLEOTIDE SEQUENCE [LARGE SCALE GENOMIC DNA]</scope>
    <source>
        <strain evidence="8">HL-2020</strain>
        <tissue evidence="8">Leaf</tissue>
    </source>
</reference>
<gene>
    <name evidence="8" type="ORF">IFM89_026439</name>
</gene>
<dbReference type="CDD" id="cd23509">
    <property type="entry name" value="Gnk2-like"/>
    <property type="match status" value="2"/>
</dbReference>
<proteinExistence type="inferred from homology"/>
<dbReference type="AlphaFoldDB" id="A0A835LBS5"/>
<evidence type="ECO:0000256" key="2">
    <source>
        <dbReference type="ARBA" id="ARBA00022525"/>
    </source>
</evidence>
<name>A0A835LBS5_9MAGN</name>
<keyword evidence="4" id="KW-0677">Repeat</keyword>
<dbReference type="FunFam" id="3.30.430.20:FF:000012">
    <property type="entry name" value="Cysteine-rich receptor-like protein kinase 25"/>
    <property type="match status" value="1"/>
</dbReference>
<evidence type="ECO:0000256" key="4">
    <source>
        <dbReference type="ARBA" id="ARBA00022737"/>
    </source>
</evidence>
<dbReference type="Gene3D" id="3.30.430.20">
    <property type="entry name" value="Gnk2 domain, C-X8-C-X2-C motif"/>
    <property type="match status" value="2"/>
</dbReference>
<dbReference type="PANTHER" id="PTHR32411:SF43">
    <property type="entry name" value="CYSTEINE-RICH REPEAT SECRETORY PROTEIN 38"/>
    <property type="match status" value="1"/>
</dbReference>
<comment type="caution">
    <text evidence="8">The sequence shown here is derived from an EMBL/GenBank/DDBJ whole genome shotgun (WGS) entry which is preliminary data.</text>
</comment>
<dbReference type="Pfam" id="PF01657">
    <property type="entry name" value="Stress-antifung"/>
    <property type="match status" value="2"/>
</dbReference>
<organism evidence="8 9">
    <name type="scientific">Coptis chinensis</name>
    <dbReference type="NCBI Taxonomy" id="261450"/>
    <lineage>
        <taxon>Eukaryota</taxon>
        <taxon>Viridiplantae</taxon>
        <taxon>Streptophyta</taxon>
        <taxon>Embryophyta</taxon>
        <taxon>Tracheophyta</taxon>
        <taxon>Spermatophyta</taxon>
        <taxon>Magnoliopsida</taxon>
        <taxon>Ranunculales</taxon>
        <taxon>Ranunculaceae</taxon>
        <taxon>Coptidoideae</taxon>
        <taxon>Coptis</taxon>
    </lineage>
</organism>
<comment type="similarity">
    <text evidence="5">Belongs to the cysteine-rich repeat secretory protein family.</text>
</comment>
<sequence>MYSSTMYSINLIPLYLLTFIFLLQGINGIDPLYHICSNSFSYASGSPYDKNLNILLNQLNTKVPPTGFGSSSVGTNQETVHGIALCRGDVPNSDCKSCVSTASSEILQRCPNDKGAIIWYDGCLLKYSNVKFFGTIDNGNKVYLYNVKNVSDINSFNQKTEKFLSQLSDEAYRSRLSFATNQMSLGDLETLYGLVQCTRDLSNIQCKKCLDDAISELPSCCDGKRGGRVLGGSCNFRYELYPFVISK</sequence>
<dbReference type="PROSITE" id="PS51473">
    <property type="entry name" value="GNK2"/>
    <property type="match status" value="2"/>
</dbReference>
<dbReference type="EMBL" id="JADFTS010000009">
    <property type="protein sequence ID" value="KAF9589613.1"/>
    <property type="molecule type" value="Genomic_DNA"/>
</dbReference>
<evidence type="ECO:0000256" key="6">
    <source>
        <dbReference type="SAM" id="SignalP"/>
    </source>
</evidence>
<dbReference type="InterPro" id="IPR038408">
    <property type="entry name" value="GNK2_sf"/>
</dbReference>
<comment type="subcellular location">
    <subcellularLocation>
        <location evidence="1">Secreted</location>
    </subcellularLocation>
</comment>
<dbReference type="Proteomes" id="UP000631114">
    <property type="component" value="Unassembled WGS sequence"/>
</dbReference>
<evidence type="ECO:0000256" key="1">
    <source>
        <dbReference type="ARBA" id="ARBA00004613"/>
    </source>
</evidence>
<evidence type="ECO:0000256" key="5">
    <source>
        <dbReference type="ARBA" id="ARBA00038515"/>
    </source>
</evidence>
<dbReference type="InterPro" id="IPR002902">
    <property type="entry name" value="GNK2"/>
</dbReference>
<feature type="chain" id="PRO_5032269202" description="Gnk2-homologous domain-containing protein" evidence="6">
    <location>
        <begin position="29"/>
        <end position="247"/>
    </location>
</feature>
<feature type="domain" description="Gnk2-homologous" evidence="7">
    <location>
        <begin position="138"/>
        <end position="243"/>
    </location>
</feature>
<protein>
    <recommendedName>
        <fullName evidence="7">Gnk2-homologous domain-containing protein</fullName>
    </recommendedName>
</protein>
<keyword evidence="2" id="KW-0964">Secreted</keyword>
<keyword evidence="9" id="KW-1185">Reference proteome</keyword>
<feature type="domain" description="Gnk2-homologous" evidence="7">
    <location>
        <begin position="30"/>
        <end position="132"/>
    </location>
</feature>
<evidence type="ECO:0000256" key="3">
    <source>
        <dbReference type="ARBA" id="ARBA00022729"/>
    </source>
</evidence>
<dbReference type="PANTHER" id="PTHR32411">
    <property type="entry name" value="CYSTEINE-RICH REPEAT SECRETORY PROTEIN 38-RELATED"/>
    <property type="match status" value="1"/>
</dbReference>
<evidence type="ECO:0000259" key="7">
    <source>
        <dbReference type="PROSITE" id="PS51473"/>
    </source>
</evidence>
<dbReference type="InterPro" id="IPR050581">
    <property type="entry name" value="CRR_secretory_protein"/>
</dbReference>
<dbReference type="GO" id="GO:0005576">
    <property type="term" value="C:extracellular region"/>
    <property type="evidence" value="ECO:0007669"/>
    <property type="project" value="UniProtKB-SubCell"/>
</dbReference>
<dbReference type="FunFam" id="3.30.430.20:FF:000003">
    <property type="entry name" value="Cysteine-rich RLK (RECEPTOR-like protein kinase) 10"/>
    <property type="match status" value="1"/>
</dbReference>
<feature type="signal peptide" evidence="6">
    <location>
        <begin position="1"/>
        <end position="28"/>
    </location>
</feature>
<keyword evidence="3 6" id="KW-0732">Signal</keyword>
<evidence type="ECO:0000313" key="9">
    <source>
        <dbReference type="Proteomes" id="UP000631114"/>
    </source>
</evidence>
<evidence type="ECO:0000313" key="8">
    <source>
        <dbReference type="EMBL" id="KAF9589613.1"/>
    </source>
</evidence>
<accession>A0A835LBS5</accession>